<feature type="region of interest" description="Disordered" evidence="1">
    <location>
        <begin position="27"/>
        <end position="47"/>
    </location>
</feature>
<reference evidence="3 4" key="1">
    <citation type="submission" date="2018-06" db="EMBL/GenBank/DDBJ databases">
        <title>Complete genome sequencing of Azospirillum sp. M2T2B2.</title>
        <authorList>
            <person name="Heo J."/>
            <person name="Kim S.-J."/>
            <person name="Kwon S.-W."/>
            <person name="Anandham R."/>
        </authorList>
    </citation>
    <scope>NUCLEOTIDE SEQUENCE [LARGE SCALE GENOMIC DNA]</scope>
    <source>
        <strain evidence="3 4">M2T2B2</strain>
        <plasmid evidence="3 4">unnamed6</plasmid>
    </source>
</reference>
<sequence>MRYSIARNASGACRRRPPEDVATFVRQTTPRSNISGTQSGGPSPGGKRCCAPVPHGYWKITAFVGGLRLAGMTTPMTLDGAMNDTAFVAVAEQVLAPTLRPGDIVVMDDLLAHELAKAREAIERAAAIMPVECVNFFSAVGYDRDCEDNAPAQGCVVMPHWP</sequence>
<dbReference type="EMBL" id="CP029836">
    <property type="protein sequence ID" value="AWU98105.1"/>
    <property type="molecule type" value="Genomic_DNA"/>
</dbReference>
<feature type="domain" description="Tc1-like transposase DDE" evidence="2">
    <location>
        <begin position="37"/>
        <end position="125"/>
    </location>
</feature>
<dbReference type="KEGG" id="azm:DM194_27860"/>
<protein>
    <recommendedName>
        <fullName evidence="2">Tc1-like transposase DDE domain-containing protein</fullName>
    </recommendedName>
</protein>
<keyword evidence="3" id="KW-0614">Plasmid</keyword>
<evidence type="ECO:0000313" key="3">
    <source>
        <dbReference type="EMBL" id="AWU98105.1"/>
    </source>
</evidence>
<keyword evidence="4" id="KW-1185">Reference proteome</keyword>
<dbReference type="InterPro" id="IPR038717">
    <property type="entry name" value="Tc1-like_DDE_dom"/>
</dbReference>
<dbReference type="Pfam" id="PF13358">
    <property type="entry name" value="DDE_3"/>
    <property type="match status" value="1"/>
</dbReference>
<dbReference type="OrthoDB" id="565387at2"/>
<dbReference type="Proteomes" id="UP000249605">
    <property type="component" value="Plasmid unnamed6"/>
</dbReference>
<geneLocation type="plasmid" evidence="3 4">
    <name>unnamed6</name>
</geneLocation>
<proteinExistence type="predicted"/>
<organism evidence="3 4">
    <name type="scientific">Azospirillum ramasamyi</name>
    <dbReference type="NCBI Taxonomy" id="682998"/>
    <lineage>
        <taxon>Bacteria</taxon>
        <taxon>Pseudomonadati</taxon>
        <taxon>Pseudomonadota</taxon>
        <taxon>Alphaproteobacteria</taxon>
        <taxon>Rhodospirillales</taxon>
        <taxon>Azospirillaceae</taxon>
        <taxon>Azospirillum</taxon>
    </lineage>
</organism>
<accession>A0A2U9SER4</accession>
<name>A0A2U9SER4_9PROT</name>
<evidence type="ECO:0000259" key="2">
    <source>
        <dbReference type="Pfam" id="PF13358"/>
    </source>
</evidence>
<evidence type="ECO:0000256" key="1">
    <source>
        <dbReference type="SAM" id="MobiDB-lite"/>
    </source>
</evidence>
<feature type="compositionally biased region" description="Polar residues" evidence="1">
    <location>
        <begin position="27"/>
        <end position="37"/>
    </location>
</feature>
<evidence type="ECO:0000313" key="4">
    <source>
        <dbReference type="Proteomes" id="UP000249605"/>
    </source>
</evidence>
<gene>
    <name evidence="3" type="ORF">DM194_27860</name>
</gene>
<dbReference type="AlphaFoldDB" id="A0A2U9SER4"/>